<evidence type="ECO:0000313" key="2">
    <source>
        <dbReference type="EMBL" id="OCK74644.1"/>
    </source>
</evidence>
<evidence type="ECO:0000313" key="3">
    <source>
        <dbReference type="Proteomes" id="UP000250266"/>
    </source>
</evidence>
<accession>A0A8E2JAC0</accession>
<proteinExistence type="predicted"/>
<feature type="signal peptide" evidence="1">
    <location>
        <begin position="1"/>
        <end position="21"/>
    </location>
</feature>
<keyword evidence="1" id="KW-0732">Signal</keyword>
<evidence type="ECO:0000256" key="1">
    <source>
        <dbReference type="SAM" id="SignalP"/>
    </source>
</evidence>
<dbReference type="Proteomes" id="UP000250266">
    <property type="component" value="Unassembled WGS sequence"/>
</dbReference>
<gene>
    <name evidence="2" type="ORF">K432DRAFT_397926</name>
</gene>
<name>A0A8E2JAC0_9PEZI</name>
<reference evidence="2 3" key="1">
    <citation type="journal article" date="2016" name="Nat. Commun.">
        <title>Ectomycorrhizal ecology is imprinted in the genome of the dominant symbiotic fungus Cenococcum geophilum.</title>
        <authorList>
            <consortium name="DOE Joint Genome Institute"/>
            <person name="Peter M."/>
            <person name="Kohler A."/>
            <person name="Ohm R.A."/>
            <person name="Kuo A."/>
            <person name="Krutzmann J."/>
            <person name="Morin E."/>
            <person name="Arend M."/>
            <person name="Barry K.W."/>
            <person name="Binder M."/>
            <person name="Choi C."/>
            <person name="Clum A."/>
            <person name="Copeland A."/>
            <person name="Grisel N."/>
            <person name="Haridas S."/>
            <person name="Kipfer T."/>
            <person name="LaButti K."/>
            <person name="Lindquist E."/>
            <person name="Lipzen A."/>
            <person name="Maire R."/>
            <person name="Meier B."/>
            <person name="Mihaltcheva S."/>
            <person name="Molinier V."/>
            <person name="Murat C."/>
            <person name="Poggeler S."/>
            <person name="Quandt C.A."/>
            <person name="Sperisen C."/>
            <person name="Tritt A."/>
            <person name="Tisserant E."/>
            <person name="Crous P.W."/>
            <person name="Henrissat B."/>
            <person name="Nehls U."/>
            <person name="Egli S."/>
            <person name="Spatafora J.W."/>
            <person name="Grigoriev I.V."/>
            <person name="Martin F.M."/>
        </authorList>
    </citation>
    <scope>NUCLEOTIDE SEQUENCE [LARGE SCALE GENOMIC DNA]</scope>
    <source>
        <strain evidence="2 3">CBS 459.81</strain>
    </source>
</reference>
<keyword evidence="3" id="KW-1185">Reference proteome</keyword>
<dbReference type="AlphaFoldDB" id="A0A8E2JAC0"/>
<feature type="chain" id="PRO_5034659294" evidence="1">
    <location>
        <begin position="22"/>
        <end position="189"/>
    </location>
</feature>
<dbReference type="OrthoDB" id="5419608at2759"/>
<organism evidence="2 3">
    <name type="scientific">Lepidopterella palustris CBS 459.81</name>
    <dbReference type="NCBI Taxonomy" id="1314670"/>
    <lineage>
        <taxon>Eukaryota</taxon>
        <taxon>Fungi</taxon>
        <taxon>Dikarya</taxon>
        <taxon>Ascomycota</taxon>
        <taxon>Pezizomycotina</taxon>
        <taxon>Dothideomycetes</taxon>
        <taxon>Pleosporomycetidae</taxon>
        <taxon>Mytilinidiales</taxon>
        <taxon>Argynnaceae</taxon>
        <taxon>Lepidopterella</taxon>
    </lineage>
</organism>
<protein>
    <submittedName>
        <fullName evidence="2">Uncharacterized protein</fullName>
    </submittedName>
</protein>
<dbReference type="EMBL" id="KV745440">
    <property type="protein sequence ID" value="OCK74644.1"/>
    <property type="molecule type" value="Genomic_DNA"/>
</dbReference>
<sequence length="189" mass="18838">MTRFTTLLFLLLAGAMQQVFCTLVDVHNHQHNERAASSSADPVQVQISVYSVLATAIPASLFSIGQTNPGAVGSILSSEFAAGLTPAWYSSLPSDVKSYLATAAPAGPTTSVVTVTQTGAVTVVHTITSTSVHGSAATASNTGASSHASATSTVAAATGQSTGVRVGLGKGMSGAFVALAIAMAACLLL</sequence>